<dbReference type="AlphaFoldDB" id="A0A7E4WBX8"/>
<evidence type="ECO:0000313" key="1">
    <source>
        <dbReference type="Proteomes" id="UP000492821"/>
    </source>
</evidence>
<keyword evidence="1" id="KW-1185">Reference proteome</keyword>
<accession>A0A7E4WBX8</accession>
<proteinExistence type="predicted"/>
<sequence length="79" mass="9032">MSTTTTDESIGWWWCRAMESECATKTRHTVPQAVVGNQLSKAARSGRPRRWIEIDVPSHTRFFLSALALSMLIFNDTYL</sequence>
<name>A0A7E4WBX8_PANRE</name>
<evidence type="ECO:0000313" key="2">
    <source>
        <dbReference type="WBParaSite" id="Pan_g9391.t1"/>
    </source>
</evidence>
<organism evidence="1 2">
    <name type="scientific">Panagrellus redivivus</name>
    <name type="common">Microworm</name>
    <dbReference type="NCBI Taxonomy" id="6233"/>
    <lineage>
        <taxon>Eukaryota</taxon>
        <taxon>Metazoa</taxon>
        <taxon>Ecdysozoa</taxon>
        <taxon>Nematoda</taxon>
        <taxon>Chromadorea</taxon>
        <taxon>Rhabditida</taxon>
        <taxon>Tylenchina</taxon>
        <taxon>Panagrolaimomorpha</taxon>
        <taxon>Panagrolaimoidea</taxon>
        <taxon>Panagrolaimidae</taxon>
        <taxon>Panagrellus</taxon>
    </lineage>
</organism>
<reference evidence="2" key="2">
    <citation type="submission" date="2020-10" db="UniProtKB">
        <authorList>
            <consortium name="WormBaseParasite"/>
        </authorList>
    </citation>
    <scope>IDENTIFICATION</scope>
</reference>
<dbReference type="WBParaSite" id="Pan_g9391.t1">
    <property type="protein sequence ID" value="Pan_g9391.t1"/>
    <property type="gene ID" value="Pan_g9391"/>
</dbReference>
<reference evidence="1" key="1">
    <citation type="journal article" date="2013" name="Genetics">
        <title>The draft genome and transcriptome of Panagrellus redivivus are shaped by the harsh demands of a free-living lifestyle.</title>
        <authorList>
            <person name="Srinivasan J."/>
            <person name="Dillman A.R."/>
            <person name="Macchietto M.G."/>
            <person name="Heikkinen L."/>
            <person name="Lakso M."/>
            <person name="Fracchia K.M."/>
            <person name="Antoshechkin I."/>
            <person name="Mortazavi A."/>
            <person name="Wong G."/>
            <person name="Sternberg P.W."/>
        </authorList>
    </citation>
    <scope>NUCLEOTIDE SEQUENCE [LARGE SCALE GENOMIC DNA]</scope>
    <source>
        <strain evidence="1">MT8872</strain>
    </source>
</reference>
<protein>
    <submittedName>
        <fullName evidence="2">Uncharacterized protein</fullName>
    </submittedName>
</protein>
<dbReference type="Proteomes" id="UP000492821">
    <property type="component" value="Unassembled WGS sequence"/>
</dbReference>